<reference evidence="1 2" key="1">
    <citation type="submission" date="2018-01" db="EMBL/GenBank/DDBJ databases">
        <title>Genome sequence of the PGP bacterium Paenibacillus illinoisensis E3.</title>
        <authorList>
            <person name="Rolli E."/>
            <person name="Marasco R."/>
            <person name="Bessem C."/>
            <person name="Michoud G."/>
            <person name="Gaiarsa S."/>
            <person name="Borin S."/>
            <person name="Daffonchio D."/>
        </authorList>
    </citation>
    <scope>NUCLEOTIDE SEQUENCE [LARGE SCALE GENOMIC DNA]</scope>
    <source>
        <strain evidence="1 2">E3</strain>
    </source>
</reference>
<accession>A0A2W0C6Z6</accession>
<evidence type="ECO:0000313" key="1">
    <source>
        <dbReference type="EMBL" id="PYY28240.1"/>
    </source>
</evidence>
<comment type="caution">
    <text evidence="1">The sequence shown here is derived from an EMBL/GenBank/DDBJ whole genome shotgun (WGS) entry which is preliminary data.</text>
</comment>
<organism evidence="1 2">
    <name type="scientific">Paenibacillus illinoisensis</name>
    <dbReference type="NCBI Taxonomy" id="59845"/>
    <lineage>
        <taxon>Bacteria</taxon>
        <taxon>Bacillati</taxon>
        <taxon>Bacillota</taxon>
        <taxon>Bacilli</taxon>
        <taxon>Bacillales</taxon>
        <taxon>Paenibacillaceae</taxon>
        <taxon>Paenibacillus</taxon>
    </lineage>
</organism>
<gene>
    <name evidence="1" type="ORF">PIL02S_03386</name>
</gene>
<dbReference type="EMBL" id="PRLG01000020">
    <property type="protein sequence ID" value="PYY28240.1"/>
    <property type="molecule type" value="Genomic_DNA"/>
</dbReference>
<evidence type="ECO:0000313" key="2">
    <source>
        <dbReference type="Proteomes" id="UP000247459"/>
    </source>
</evidence>
<proteinExistence type="predicted"/>
<sequence length="55" mass="6342">MGSRLHEKRMEIISSRDSEYLASVLAYISGAMGDNSDFQLIFEDALENTVYYKFE</sequence>
<dbReference type="RefSeq" id="WP_181429829.1">
    <property type="nucleotide sequence ID" value="NZ_PRLG01000020.1"/>
</dbReference>
<protein>
    <submittedName>
        <fullName evidence="1">Uncharacterized protein</fullName>
    </submittedName>
</protein>
<dbReference type="Proteomes" id="UP000247459">
    <property type="component" value="Unassembled WGS sequence"/>
</dbReference>
<name>A0A2W0C6Z6_9BACL</name>
<dbReference type="AlphaFoldDB" id="A0A2W0C6Z6"/>